<dbReference type="EMBL" id="LSSM01003054">
    <property type="protein sequence ID" value="OMJ19267.1"/>
    <property type="molecule type" value="Genomic_DNA"/>
</dbReference>
<dbReference type="InterPro" id="IPR015943">
    <property type="entry name" value="WD40/YVTN_repeat-like_dom_sf"/>
</dbReference>
<keyword evidence="4" id="KW-1185">Reference proteome</keyword>
<dbReference type="AlphaFoldDB" id="A0A1R1XX65"/>
<reference evidence="4" key="1">
    <citation type="submission" date="2017-01" db="EMBL/GenBank/DDBJ databases">
        <authorList>
            <person name="Wang Y."/>
            <person name="White M."/>
            <person name="Kvist S."/>
            <person name="Moncalvo J.-M."/>
        </authorList>
    </citation>
    <scope>NUCLEOTIDE SEQUENCE [LARGE SCALE GENOMIC DNA]</scope>
    <source>
        <strain evidence="4">ID-206-W2</strain>
    </source>
</reference>
<dbReference type="GO" id="GO:0005737">
    <property type="term" value="C:cytoplasm"/>
    <property type="evidence" value="ECO:0007669"/>
    <property type="project" value="TreeGrafter"/>
</dbReference>
<dbReference type="InterPro" id="IPR036322">
    <property type="entry name" value="WD40_repeat_dom_sf"/>
</dbReference>
<evidence type="ECO:0000256" key="2">
    <source>
        <dbReference type="ARBA" id="ARBA00022737"/>
    </source>
</evidence>
<evidence type="ECO:0000256" key="1">
    <source>
        <dbReference type="ARBA" id="ARBA00022574"/>
    </source>
</evidence>
<organism evidence="3 4">
    <name type="scientific">Smittium culicis</name>
    <dbReference type="NCBI Taxonomy" id="133412"/>
    <lineage>
        <taxon>Eukaryota</taxon>
        <taxon>Fungi</taxon>
        <taxon>Fungi incertae sedis</taxon>
        <taxon>Zoopagomycota</taxon>
        <taxon>Kickxellomycotina</taxon>
        <taxon>Harpellomycetes</taxon>
        <taxon>Harpellales</taxon>
        <taxon>Legeriomycetaceae</taxon>
        <taxon>Smittium</taxon>
    </lineage>
</organism>
<keyword evidence="1" id="KW-0853">WD repeat</keyword>
<dbReference type="InterPro" id="IPR045151">
    <property type="entry name" value="DCAF8"/>
</dbReference>
<dbReference type="Gene3D" id="2.130.10.10">
    <property type="entry name" value="YVTN repeat-like/Quinoprotein amine dehydrogenase"/>
    <property type="match status" value="1"/>
</dbReference>
<evidence type="ECO:0000313" key="4">
    <source>
        <dbReference type="Proteomes" id="UP000187429"/>
    </source>
</evidence>
<dbReference type="GO" id="GO:0080008">
    <property type="term" value="C:Cul4-RING E3 ubiquitin ligase complex"/>
    <property type="evidence" value="ECO:0007669"/>
    <property type="project" value="TreeGrafter"/>
</dbReference>
<gene>
    <name evidence="3" type="ORF">AYI69_g6696</name>
</gene>
<accession>A0A1R1XX65</accession>
<dbReference type="SUPFAM" id="SSF50978">
    <property type="entry name" value="WD40 repeat-like"/>
    <property type="match status" value="1"/>
</dbReference>
<evidence type="ECO:0000313" key="3">
    <source>
        <dbReference type="EMBL" id="OMJ19267.1"/>
    </source>
</evidence>
<dbReference type="PANTHER" id="PTHR15574">
    <property type="entry name" value="WD REPEAT DOMAIN-CONTAINING FAMILY"/>
    <property type="match status" value="1"/>
</dbReference>
<sequence>MDINNFYPHYFAVAGTSDSIYLHDRRMIFYNSVLKDYNSSCVARFSPEGLEEICPESNVEPGRDRCSFSYSSGDNSTFPRYENDNSLRSELVDLFRSENSSNRSSNQLYQEDHDSLNYRAMETDEINVSRYPNSSEISESSDSSTGYISTISDIQSRTLQTSIPDIYVTSTKFSNYNGHELLGSWSGKHVYLFDIRNSKSVSLLNDNHSRSSNSYPFYGVNEKRNIQLEANEFSSRNHKPSSIPPSSSTNTIYPTLKMGNYAFQFSESGSSKIYKSFPNLPYSSLSPSITTIMDNKDTFNLEYIKVLLDEASQNFSRKNYVLSIQTISSALFQNRSQTRPLEISCPDLGIGESSSDYLDKLKHINSVLLCNLVACYLSQSSAVWASLTSLLFSSFKYQNIDKFFCDILPTSNKYAIENFQHFSDIKISIEECLCSIDSFLSLSQSSANRAYDIHNQNPKLIINQLCLILYKIFYKLFKVYFEIYDLFDLNGSNELIINLFRESEMGSAKCKVQTLLGELEPLLVDFFANIDVLYRFFGFVKNNYNIYYKISYLTSLSNRLSSMIQSIKMESSLRLDVTTIYPEESSRFDFNSCLQHISSLLNIIFNCDSLNGFSYNQGSSVSVNEVAFVHKNEITDFTKILPQILQWESKIEPSFSSSKYDNDFERLNVSGSLECDSSNLCGENIANEYILNKKRRGSSSSGLSESTTDINHIDLIAGGHSSAELRDDTSSPSLSDAGCKKSYQCEINIQKVDSIRTYYGICNVNTVKDVNFYGHNDEYVISGSDDGNFFIWEKTSTKLVSILKGDSEVVNVIEPHPYSPILAVSGIDDSIYIFSPTSTPYKKYDDRFKNLPDGIKLLWDRFIDTNFSLYAKKFGKGSPLLKGETSDNQNKEFILGHQIINSEKTLNKLQCYSTFSFNNLFVNAQFYGSPPKQIDPCILLLSKPYHPCNPTSRRDNNGGYGNDNSNNSYSLQMHMFRDSFSPSTLFNELSFPITSTNEIANSKEILSANEAERINAQQSRIITRRIYNSFFLNSDDSNLRSEINSNH</sequence>
<dbReference type="PANTHER" id="PTHR15574:SF40">
    <property type="entry name" value="WD AND TETRATRICOPEPTIDE REPEATS PROTEIN 1"/>
    <property type="match status" value="1"/>
</dbReference>
<dbReference type="OrthoDB" id="4869960at2759"/>
<protein>
    <submittedName>
        <fullName evidence="3">WD repeat protein iqw1</fullName>
    </submittedName>
</protein>
<dbReference type="Proteomes" id="UP000187429">
    <property type="component" value="Unassembled WGS sequence"/>
</dbReference>
<dbReference type="SMART" id="SM00320">
    <property type="entry name" value="WD40"/>
    <property type="match status" value="2"/>
</dbReference>
<comment type="caution">
    <text evidence="3">The sequence shown here is derived from an EMBL/GenBank/DDBJ whole genome shotgun (WGS) entry which is preliminary data.</text>
</comment>
<keyword evidence="2" id="KW-0677">Repeat</keyword>
<proteinExistence type="predicted"/>
<dbReference type="InterPro" id="IPR001680">
    <property type="entry name" value="WD40_rpt"/>
</dbReference>
<name>A0A1R1XX65_9FUNG</name>
<dbReference type="GO" id="GO:0045717">
    <property type="term" value="P:negative regulation of fatty acid biosynthetic process"/>
    <property type="evidence" value="ECO:0007669"/>
    <property type="project" value="TreeGrafter"/>
</dbReference>